<dbReference type="AlphaFoldDB" id="N0DQT6"/>
<evidence type="ECO:0000256" key="9">
    <source>
        <dbReference type="RuleBase" id="RU003640"/>
    </source>
</evidence>
<organism evidence="10">
    <name type="scientific">Taenia laticollis</name>
    <dbReference type="NCBI Taxonomy" id="1035110"/>
    <lineage>
        <taxon>Eukaryota</taxon>
        <taxon>Metazoa</taxon>
        <taxon>Spiralia</taxon>
        <taxon>Lophotrochozoa</taxon>
        <taxon>Platyhelminthes</taxon>
        <taxon>Cestoda</taxon>
        <taxon>Eucestoda</taxon>
        <taxon>Cyclophyllidea</taxon>
        <taxon>Taeniidae</taxon>
        <taxon>Taenia</taxon>
    </lineage>
</organism>
<dbReference type="EMBL" id="AB731727">
    <property type="protein sequence ID" value="BAN15637.1"/>
    <property type="molecule type" value="Genomic_DNA"/>
</dbReference>
<keyword evidence="9" id="KW-0249">Electron transport</keyword>
<comment type="subcellular location">
    <subcellularLocation>
        <location evidence="1">Membrane</location>
    </subcellularLocation>
    <subcellularLocation>
        <location evidence="9">Mitochondrion membrane</location>
        <topology evidence="9">Multi-pass membrane protein</topology>
    </subcellularLocation>
</comment>
<sequence length="115" mass="13659">MVALVFGCVLFIALVFVVWFFCSSFLNKLVLSDSSWSSVYECGFFSSVVNLNCFSVTYFFLLVVFVIFDLEVSLLLNMPMQGLLYNNFFYYYFFLFIVLFTYLIEVFTGYVRWFY</sequence>
<dbReference type="Gene3D" id="1.20.58.1610">
    <property type="entry name" value="NADH:ubiquinone/plastoquinone oxidoreductase, chain 3"/>
    <property type="match status" value="1"/>
</dbReference>
<keyword evidence="9" id="KW-0830">Ubiquinone</keyword>
<dbReference type="InterPro" id="IPR038430">
    <property type="entry name" value="NDAH_ubi_oxred_su3_sf"/>
</dbReference>
<evidence type="ECO:0000256" key="3">
    <source>
        <dbReference type="ARBA" id="ARBA00021007"/>
    </source>
</evidence>
<feature type="transmembrane region" description="Helical" evidence="9">
    <location>
        <begin position="88"/>
        <end position="111"/>
    </location>
</feature>
<proteinExistence type="inferred from homology"/>
<accession>N0DQT6</accession>
<evidence type="ECO:0000256" key="2">
    <source>
        <dbReference type="ARBA" id="ARBA00008472"/>
    </source>
</evidence>
<keyword evidence="9 10" id="KW-0496">Mitochondrion</keyword>
<evidence type="ECO:0000256" key="4">
    <source>
        <dbReference type="ARBA" id="ARBA00022448"/>
    </source>
</evidence>
<evidence type="ECO:0000256" key="7">
    <source>
        <dbReference type="ARBA" id="ARBA00023136"/>
    </source>
</evidence>
<dbReference type="EC" id="7.1.1.2" evidence="9"/>
<keyword evidence="9" id="KW-0520">NAD</keyword>
<evidence type="ECO:0000313" key="10">
    <source>
        <dbReference type="EMBL" id="BAN15637.1"/>
    </source>
</evidence>
<keyword evidence="5 9" id="KW-0812">Transmembrane</keyword>
<keyword evidence="9" id="KW-0679">Respiratory chain</keyword>
<comment type="catalytic activity">
    <reaction evidence="8 9">
        <text>a ubiquinone + NADH + 5 H(+)(in) = a ubiquinol + NAD(+) + 4 H(+)(out)</text>
        <dbReference type="Rhea" id="RHEA:29091"/>
        <dbReference type="Rhea" id="RHEA-COMP:9565"/>
        <dbReference type="Rhea" id="RHEA-COMP:9566"/>
        <dbReference type="ChEBI" id="CHEBI:15378"/>
        <dbReference type="ChEBI" id="CHEBI:16389"/>
        <dbReference type="ChEBI" id="CHEBI:17976"/>
        <dbReference type="ChEBI" id="CHEBI:57540"/>
        <dbReference type="ChEBI" id="CHEBI:57945"/>
        <dbReference type="EC" id="7.1.1.2"/>
    </reaction>
</comment>
<protein>
    <recommendedName>
        <fullName evidence="3 9">NADH-ubiquinone oxidoreductase chain 3</fullName>
        <ecNumber evidence="9">7.1.1.2</ecNumber>
    </recommendedName>
</protein>
<evidence type="ECO:0000256" key="1">
    <source>
        <dbReference type="ARBA" id="ARBA00004370"/>
    </source>
</evidence>
<dbReference type="Pfam" id="PF00507">
    <property type="entry name" value="Oxidored_q4"/>
    <property type="match status" value="1"/>
</dbReference>
<keyword evidence="6 9" id="KW-1133">Transmembrane helix</keyword>
<gene>
    <name evidence="10" type="primary">nad3</name>
</gene>
<keyword evidence="4 9" id="KW-0813">Transport</keyword>
<comment type="function">
    <text evidence="9">Core subunit of the mitochondrial membrane respiratory chain NADH dehydrogenase (Complex I) which catalyzes electron transfer from NADH through the respiratory chain, using ubiquinone as an electron acceptor. Essential for the catalytic activity of complex I.</text>
</comment>
<keyword evidence="9" id="KW-1278">Translocase</keyword>
<keyword evidence="7 9" id="KW-0472">Membrane</keyword>
<evidence type="ECO:0000256" key="8">
    <source>
        <dbReference type="ARBA" id="ARBA00049551"/>
    </source>
</evidence>
<dbReference type="GO" id="GO:0008137">
    <property type="term" value="F:NADH dehydrogenase (ubiquinone) activity"/>
    <property type="evidence" value="ECO:0007669"/>
    <property type="project" value="UniProtKB-UniRule"/>
</dbReference>
<comment type="similarity">
    <text evidence="2 9">Belongs to the complex I subunit 3 family.</text>
</comment>
<dbReference type="GO" id="GO:0031966">
    <property type="term" value="C:mitochondrial membrane"/>
    <property type="evidence" value="ECO:0007669"/>
    <property type="project" value="UniProtKB-SubCell"/>
</dbReference>
<feature type="transmembrane region" description="Helical" evidence="9">
    <location>
        <begin position="56"/>
        <end position="76"/>
    </location>
</feature>
<geneLocation type="mitochondrion" evidence="10"/>
<dbReference type="InterPro" id="IPR000440">
    <property type="entry name" value="NADH_UbQ/plastoQ_OxRdtase_su3"/>
</dbReference>
<evidence type="ECO:0000256" key="6">
    <source>
        <dbReference type="ARBA" id="ARBA00022989"/>
    </source>
</evidence>
<reference evidence="10" key="1">
    <citation type="journal article" date="2013" name="Int. J. Parasitol.">
        <title>Molecular phylogeny of the genus Taenia (Cestoda: Taeniidae): Proposals for the resurrection of Hydatigera Lamarck, 1816 and the creation of a new genus Versteria.</title>
        <authorList>
            <person name="Nakao M."/>
            <person name="Lavikainen A."/>
            <person name="Iwaki T."/>
            <person name="Haukisalmi V."/>
            <person name="Konyaev S."/>
            <person name="Oku Y."/>
            <person name="Okamoto M."/>
            <person name="Ito A."/>
        </authorList>
    </citation>
    <scope>NUCLEOTIDE SEQUENCE</scope>
</reference>
<evidence type="ECO:0000256" key="5">
    <source>
        <dbReference type="ARBA" id="ARBA00022692"/>
    </source>
</evidence>
<name>N0DQT6_9CEST</name>